<dbReference type="InterPro" id="IPR050622">
    <property type="entry name" value="CPA3_antiporter_subunitB"/>
</dbReference>
<protein>
    <submittedName>
        <fullName evidence="10">Monovalent cation/H+ antiporter subunit A</fullName>
    </submittedName>
</protein>
<dbReference type="EMBL" id="JABBZE010000763">
    <property type="protein sequence ID" value="NMU93646.1"/>
    <property type="molecule type" value="Genomic_DNA"/>
</dbReference>
<dbReference type="PANTHER" id="PTHR33932:SF4">
    <property type="entry name" value="NA(+)_H(+) ANTIPORTER SUBUNIT B"/>
    <property type="match status" value="1"/>
</dbReference>
<feature type="domain" description="Na+/H+ antiporter MnhB subunit-related protein" evidence="9">
    <location>
        <begin position="59"/>
        <end position="179"/>
    </location>
</feature>
<evidence type="ECO:0000256" key="1">
    <source>
        <dbReference type="ARBA" id="ARBA00004651"/>
    </source>
</evidence>
<keyword evidence="6 8" id="KW-0472">Membrane</keyword>
<evidence type="ECO:0000256" key="8">
    <source>
        <dbReference type="SAM" id="Phobius"/>
    </source>
</evidence>
<dbReference type="PANTHER" id="PTHR33932">
    <property type="entry name" value="NA(+)/H(+) ANTIPORTER SUBUNIT B"/>
    <property type="match status" value="1"/>
</dbReference>
<reference evidence="10 11" key="1">
    <citation type="submission" date="2020-04" db="EMBL/GenBank/DDBJ databases">
        <title>Achromobacter ruhlandii genome sequencing and assembly.</title>
        <authorList>
            <person name="Martins R.C.R."/>
            <person name="Perdigao-Neto L.V."/>
            <person name="Levin A.S.S."/>
            <person name="Costa S.F."/>
        </authorList>
    </citation>
    <scope>NUCLEOTIDE SEQUENCE [LARGE SCALE GENOMIC DNA]</scope>
    <source>
        <strain evidence="10 11">9035ralo</strain>
    </source>
</reference>
<dbReference type="Proteomes" id="UP000542405">
    <property type="component" value="Unassembled WGS sequence"/>
</dbReference>
<comment type="similarity">
    <text evidence="2">Belongs to the CPA3 antiporters (TC 2.A.63) subunit B family.</text>
</comment>
<keyword evidence="4 8" id="KW-0812">Transmembrane</keyword>
<feature type="transmembrane region" description="Helical" evidence="8">
    <location>
        <begin position="159"/>
        <end position="185"/>
    </location>
</feature>
<proteinExistence type="inferred from homology"/>
<dbReference type="RefSeq" id="WP_283242661.1">
    <property type="nucleotide sequence ID" value="NZ_JABBZE010000763.1"/>
</dbReference>
<sequence>GCGGVGVVGLRGSAVRRCFRPGAGGADRRRLQSEQDGPGRAAPGVEAGGPTGPMMGPTVLVRLLRPTAALISVYFLRRGHNQPGGGFVGGLVFATAVILQYMVGGVYWVESRSRLNPQNWIGIGLLFAGTAAVAAWLAYKPFLAALAWDVALPLVGHVHLSSVLLFDLGVYMLVVGSTVLVLVALAHQSLRAQRKAVAESQAAAAQTGEA</sequence>
<feature type="non-terminal residue" evidence="10">
    <location>
        <position position="1"/>
    </location>
</feature>
<evidence type="ECO:0000313" key="10">
    <source>
        <dbReference type="EMBL" id="NMU93646.1"/>
    </source>
</evidence>
<evidence type="ECO:0000313" key="11">
    <source>
        <dbReference type="Proteomes" id="UP000542405"/>
    </source>
</evidence>
<dbReference type="GO" id="GO:0005886">
    <property type="term" value="C:plasma membrane"/>
    <property type="evidence" value="ECO:0007669"/>
    <property type="project" value="UniProtKB-SubCell"/>
</dbReference>
<feature type="transmembrane region" description="Helical" evidence="8">
    <location>
        <begin position="120"/>
        <end position="139"/>
    </location>
</feature>
<dbReference type="Pfam" id="PF04039">
    <property type="entry name" value="MnhB"/>
    <property type="match status" value="1"/>
</dbReference>
<feature type="region of interest" description="Disordered" evidence="7">
    <location>
        <begin position="24"/>
        <end position="52"/>
    </location>
</feature>
<evidence type="ECO:0000256" key="2">
    <source>
        <dbReference type="ARBA" id="ARBA00009425"/>
    </source>
</evidence>
<keyword evidence="5 8" id="KW-1133">Transmembrane helix</keyword>
<evidence type="ECO:0000256" key="3">
    <source>
        <dbReference type="ARBA" id="ARBA00022475"/>
    </source>
</evidence>
<name>A0A848NQR1_9BURK</name>
<evidence type="ECO:0000256" key="4">
    <source>
        <dbReference type="ARBA" id="ARBA00022692"/>
    </source>
</evidence>
<comment type="caution">
    <text evidence="10">The sequence shown here is derived from an EMBL/GenBank/DDBJ whole genome shotgun (WGS) entry which is preliminary data.</text>
</comment>
<gene>
    <name evidence="10" type="ORF">HGQ98_30425</name>
</gene>
<comment type="subcellular location">
    <subcellularLocation>
        <location evidence="1">Cell membrane</location>
        <topology evidence="1">Multi-pass membrane protein</topology>
    </subcellularLocation>
</comment>
<evidence type="ECO:0000256" key="5">
    <source>
        <dbReference type="ARBA" id="ARBA00022989"/>
    </source>
</evidence>
<accession>A0A848NQR1</accession>
<feature type="transmembrane region" description="Helical" evidence="8">
    <location>
        <begin position="88"/>
        <end position="108"/>
    </location>
</feature>
<evidence type="ECO:0000259" key="9">
    <source>
        <dbReference type="Pfam" id="PF04039"/>
    </source>
</evidence>
<keyword evidence="3" id="KW-1003">Cell membrane</keyword>
<organism evidence="10 11">
    <name type="scientific">Achromobacter ruhlandii</name>
    <dbReference type="NCBI Taxonomy" id="72557"/>
    <lineage>
        <taxon>Bacteria</taxon>
        <taxon>Pseudomonadati</taxon>
        <taxon>Pseudomonadota</taxon>
        <taxon>Betaproteobacteria</taxon>
        <taxon>Burkholderiales</taxon>
        <taxon>Alcaligenaceae</taxon>
        <taxon>Achromobacter</taxon>
    </lineage>
</organism>
<dbReference type="AlphaFoldDB" id="A0A848NQR1"/>
<evidence type="ECO:0000256" key="7">
    <source>
        <dbReference type="SAM" id="MobiDB-lite"/>
    </source>
</evidence>
<evidence type="ECO:0000256" key="6">
    <source>
        <dbReference type="ARBA" id="ARBA00023136"/>
    </source>
</evidence>
<dbReference type="InterPro" id="IPR007182">
    <property type="entry name" value="MnhB"/>
</dbReference>